<dbReference type="InterPro" id="IPR000182">
    <property type="entry name" value="GNAT_dom"/>
</dbReference>
<evidence type="ECO:0000259" key="1">
    <source>
        <dbReference type="PROSITE" id="PS51186"/>
    </source>
</evidence>
<gene>
    <name evidence="2" type="ORF">BU16DRAFT_343418</name>
</gene>
<dbReference type="AlphaFoldDB" id="A0A6A6QWS2"/>
<keyword evidence="3" id="KW-1185">Reference proteome</keyword>
<dbReference type="SUPFAM" id="SSF55729">
    <property type="entry name" value="Acyl-CoA N-acyltransferases (Nat)"/>
    <property type="match status" value="1"/>
</dbReference>
<dbReference type="PANTHER" id="PTHR42791:SF2">
    <property type="entry name" value="N-ACETYLTRANSFERASE DOMAIN-CONTAINING PROTEIN"/>
    <property type="match status" value="1"/>
</dbReference>
<accession>A0A6A6QWS2</accession>
<dbReference type="Gene3D" id="3.40.630.30">
    <property type="match status" value="1"/>
</dbReference>
<reference evidence="2" key="1">
    <citation type="journal article" date="2020" name="Stud. Mycol.">
        <title>101 Dothideomycetes genomes: a test case for predicting lifestyles and emergence of pathogens.</title>
        <authorList>
            <person name="Haridas S."/>
            <person name="Albert R."/>
            <person name="Binder M."/>
            <person name="Bloem J."/>
            <person name="Labutti K."/>
            <person name="Salamov A."/>
            <person name="Andreopoulos B."/>
            <person name="Baker S."/>
            <person name="Barry K."/>
            <person name="Bills G."/>
            <person name="Bluhm B."/>
            <person name="Cannon C."/>
            <person name="Castanera R."/>
            <person name="Culley D."/>
            <person name="Daum C."/>
            <person name="Ezra D."/>
            <person name="Gonzalez J."/>
            <person name="Henrissat B."/>
            <person name="Kuo A."/>
            <person name="Liang C."/>
            <person name="Lipzen A."/>
            <person name="Lutzoni F."/>
            <person name="Magnuson J."/>
            <person name="Mondo S."/>
            <person name="Nolan M."/>
            <person name="Ohm R."/>
            <person name="Pangilinan J."/>
            <person name="Park H.-J."/>
            <person name="Ramirez L."/>
            <person name="Alfaro M."/>
            <person name="Sun H."/>
            <person name="Tritt A."/>
            <person name="Yoshinaga Y."/>
            <person name="Zwiers L.-H."/>
            <person name="Turgeon B."/>
            <person name="Goodwin S."/>
            <person name="Spatafora J."/>
            <person name="Crous P."/>
            <person name="Grigoriev I."/>
        </authorList>
    </citation>
    <scope>NUCLEOTIDE SEQUENCE</scope>
    <source>
        <strain evidence="2">CBS 269.34</strain>
    </source>
</reference>
<dbReference type="PROSITE" id="PS51186">
    <property type="entry name" value="GNAT"/>
    <property type="match status" value="1"/>
</dbReference>
<evidence type="ECO:0000313" key="2">
    <source>
        <dbReference type="EMBL" id="KAF2496898.1"/>
    </source>
</evidence>
<dbReference type="InterPro" id="IPR052523">
    <property type="entry name" value="Trichothecene_AcTrans"/>
</dbReference>
<dbReference type="InterPro" id="IPR016181">
    <property type="entry name" value="Acyl_CoA_acyltransferase"/>
</dbReference>
<dbReference type="GO" id="GO:0016747">
    <property type="term" value="F:acyltransferase activity, transferring groups other than amino-acyl groups"/>
    <property type="evidence" value="ECO:0007669"/>
    <property type="project" value="InterPro"/>
</dbReference>
<dbReference type="EMBL" id="MU004187">
    <property type="protein sequence ID" value="KAF2496898.1"/>
    <property type="molecule type" value="Genomic_DNA"/>
</dbReference>
<feature type="domain" description="N-acetyltransferase" evidence="1">
    <location>
        <begin position="76"/>
        <end position="229"/>
    </location>
</feature>
<organism evidence="2 3">
    <name type="scientific">Lophium mytilinum</name>
    <dbReference type="NCBI Taxonomy" id="390894"/>
    <lineage>
        <taxon>Eukaryota</taxon>
        <taxon>Fungi</taxon>
        <taxon>Dikarya</taxon>
        <taxon>Ascomycota</taxon>
        <taxon>Pezizomycotina</taxon>
        <taxon>Dothideomycetes</taxon>
        <taxon>Pleosporomycetidae</taxon>
        <taxon>Mytilinidiales</taxon>
        <taxon>Mytilinidiaceae</taxon>
        <taxon>Lophium</taxon>
    </lineage>
</organism>
<dbReference type="OrthoDB" id="4738875at2759"/>
<proteinExistence type="predicted"/>
<sequence length="230" mass="26457">MAEPTAQKEEPTEEFALLEATANDIEDICNLAVLAHADDELYKPMVRDMSARGEYKLWEYHIAPRFDQDAIGEKSFKIVQIATGKLVGYTQLAWPRSRTEEEKKDWDTMLKARELPPIAGLDPYIAEFYCFRQTEFQIESGADEEEHFTRHGTFVHPEFQRRGLGTWLCRHCNEIADTYGAAMYVSARPASKKMFQNVGFEVVGELKLDMSRYGLDEDVSHVLKRDPQPQ</sequence>
<evidence type="ECO:0000313" key="3">
    <source>
        <dbReference type="Proteomes" id="UP000799750"/>
    </source>
</evidence>
<name>A0A6A6QWS2_9PEZI</name>
<protein>
    <recommendedName>
        <fullName evidence="1">N-acetyltransferase domain-containing protein</fullName>
    </recommendedName>
</protein>
<dbReference type="CDD" id="cd04301">
    <property type="entry name" value="NAT_SF"/>
    <property type="match status" value="1"/>
</dbReference>
<dbReference type="Pfam" id="PF00583">
    <property type="entry name" value="Acetyltransf_1"/>
    <property type="match status" value="1"/>
</dbReference>
<dbReference type="PANTHER" id="PTHR42791">
    <property type="entry name" value="GNAT FAMILY ACETYLTRANSFERASE"/>
    <property type="match status" value="1"/>
</dbReference>
<dbReference type="Proteomes" id="UP000799750">
    <property type="component" value="Unassembled WGS sequence"/>
</dbReference>